<dbReference type="InterPro" id="IPR013766">
    <property type="entry name" value="Thioredoxin_domain"/>
</dbReference>
<accession>A0A940Y7W0</accession>
<evidence type="ECO:0000256" key="2">
    <source>
        <dbReference type="ARBA" id="ARBA00023008"/>
    </source>
</evidence>
<evidence type="ECO:0000313" key="7">
    <source>
        <dbReference type="Proteomes" id="UP000676246"/>
    </source>
</evidence>
<evidence type="ECO:0000256" key="1">
    <source>
        <dbReference type="ARBA" id="ARBA00010996"/>
    </source>
</evidence>
<dbReference type="SUPFAM" id="SSF52833">
    <property type="entry name" value="Thioredoxin-like"/>
    <property type="match status" value="1"/>
</dbReference>
<feature type="binding site" evidence="3">
    <location>
        <position position="172"/>
    </location>
    <ligand>
        <name>Cu cation</name>
        <dbReference type="ChEBI" id="CHEBI:23378"/>
    </ligand>
</feature>
<evidence type="ECO:0000259" key="5">
    <source>
        <dbReference type="PROSITE" id="PS51352"/>
    </source>
</evidence>
<feature type="binding site" evidence="3">
    <location>
        <position position="83"/>
    </location>
    <ligand>
        <name>Cu cation</name>
        <dbReference type="ChEBI" id="CHEBI:23378"/>
    </ligand>
</feature>
<dbReference type="PROSITE" id="PS51257">
    <property type="entry name" value="PROKAR_LIPOPROTEIN"/>
    <property type="match status" value="1"/>
</dbReference>
<evidence type="ECO:0000313" key="6">
    <source>
        <dbReference type="EMBL" id="MBQ0930448.1"/>
    </source>
</evidence>
<name>A0A940Y7W0_9BURK</name>
<feature type="domain" description="Thioredoxin" evidence="5">
    <location>
        <begin position="28"/>
        <end position="209"/>
    </location>
</feature>
<dbReference type="Pfam" id="PF02630">
    <property type="entry name" value="SCO1-SenC"/>
    <property type="match status" value="1"/>
</dbReference>
<comment type="similarity">
    <text evidence="1">Belongs to the SCO1/2 family.</text>
</comment>
<dbReference type="GO" id="GO:0046872">
    <property type="term" value="F:metal ion binding"/>
    <property type="evidence" value="ECO:0007669"/>
    <property type="project" value="UniProtKB-KW"/>
</dbReference>
<proteinExistence type="inferred from homology"/>
<dbReference type="Proteomes" id="UP000676246">
    <property type="component" value="Unassembled WGS sequence"/>
</dbReference>
<protein>
    <submittedName>
        <fullName evidence="6">SCO family protein</fullName>
    </submittedName>
</protein>
<feature type="binding site" evidence="3">
    <location>
        <position position="87"/>
    </location>
    <ligand>
        <name>Cu cation</name>
        <dbReference type="ChEBI" id="CHEBI:23378"/>
    </ligand>
</feature>
<dbReference type="AlphaFoldDB" id="A0A940Y7W0"/>
<dbReference type="InterPro" id="IPR003782">
    <property type="entry name" value="SCO1/SenC"/>
</dbReference>
<dbReference type="Gene3D" id="3.40.30.10">
    <property type="entry name" value="Glutaredoxin"/>
    <property type="match status" value="1"/>
</dbReference>
<dbReference type="PANTHER" id="PTHR12151">
    <property type="entry name" value="ELECTRON TRANSPORT PROTIN SCO1/SENC FAMILY MEMBER"/>
    <property type="match status" value="1"/>
</dbReference>
<evidence type="ECO:0000256" key="4">
    <source>
        <dbReference type="PIRSR" id="PIRSR603782-2"/>
    </source>
</evidence>
<dbReference type="CDD" id="cd02968">
    <property type="entry name" value="SCO"/>
    <property type="match status" value="1"/>
</dbReference>
<dbReference type="FunFam" id="3.40.30.10:FF:000013">
    <property type="entry name" value="Blast:Protein SCO1 homolog, mitochondrial"/>
    <property type="match status" value="1"/>
</dbReference>
<gene>
    <name evidence="6" type="ORF">KAK03_08095</name>
</gene>
<feature type="disulfide bond" description="Redox-active" evidence="4">
    <location>
        <begin position="83"/>
        <end position="87"/>
    </location>
</feature>
<keyword evidence="7" id="KW-1185">Reference proteome</keyword>
<dbReference type="EMBL" id="JAGQDD010000004">
    <property type="protein sequence ID" value="MBQ0930448.1"/>
    <property type="molecule type" value="Genomic_DNA"/>
</dbReference>
<dbReference type="PANTHER" id="PTHR12151:SF25">
    <property type="entry name" value="LINALOOL DEHYDRATASE_ISOMERASE DOMAIN-CONTAINING PROTEIN"/>
    <property type="match status" value="1"/>
</dbReference>
<dbReference type="PROSITE" id="PS51352">
    <property type="entry name" value="THIOREDOXIN_2"/>
    <property type="match status" value="1"/>
</dbReference>
<organism evidence="6 7">
    <name type="scientific">Ideonella alba</name>
    <dbReference type="NCBI Taxonomy" id="2824118"/>
    <lineage>
        <taxon>Bacteria</taxon>
        <taxon>Pseudomonadati</taxon>
        <taxon>Pseudomonadota</taxon>
        <taxon>Betaproteobacteria</taxon>
        <taxon>Burkholderiales</taxon>
        <taxon>Sphaerotilaceae</taxon>
        <taxon>Ideonella</taxon>
    </lineage>
</organism>
<sequence>MGQARVSRAVWLRAATCVPLLWLLGCDQPAAPRATPWRGTDLSGTDLDRDGLAQALSDHTGQARRLDGFRGQLVVLFFGYTQCPDVCPTVLGTMSQAMQQLGEDAHKVQVVFVTIDPERDTQVLLAQYLGAFHAGFLGLRGDAAATARVARTFKVHYEKRPGTSPGQYAMDHSTGSYVLDAHGRLRLYFTHGESSAAIAQDLRQLMAER</sequence>
<evidence type="ECO:0000256" key="3">
    <source>
        <dbReference type="PIRSR" id="PIRSR603782-1"/>
    </source>
</evidence>
<dbReference type="InterPro" id="IPR036249">
    <property type="entry name" value="Thioredoxin-like_sf"/>
</dbReference>
<keyword evidence="3" id="KW-0479">Metal-binding</keyword>
<keyword evidence="2 3" id="KW-0186">Copper</keyword>
<comment type="caution">
    <text evidence="6">The sequence shown here is derived from an EMBL/GenBank/DDBJ whole genome shotgun (WGS) entry which is preliminary data.</text>
</comment>
<reference evidence="6 7" key="1">
    <citation type="submission" date="2021-04" db="EMBL/GenBank/DDBJ databases">
        <title>The genome sequence of Ideonella sp. 3Y2.</title>
        <authorList>
            <person name="Liu Y."/>
        </authorList>
    </citation>
    <scope>NUCLEOTIDE SEQUENCE [LARGE SCALE GENOMIC DNA]</scope>
    <source>
        <strain evidence="6 7">3Y2</strain>
    </source>
</reference>
<keyword evidence="4" id="KW-1015">Disulfide bond</keyword>